<name>A0A1D9PBX1_9FLAO</name>
<keyword evidence="1" id="KW-0812">Transmembrane</keyword>
<protein>
    <submittedName>
        <fullName evidence="2">Uncharacterized protein</fullName>
    </submittedName>
</protein>
<dbReference type="OrthoDB" id="954677at2"/>
<feature type="transmembrane region" description="Helical" evidence="1">
    <location>
        <begin position="114"/>
        <end position="138"/>
    </location>
</feature>
<keyword evidence="1" id="KW-1133">Transmembrane helix</keyword>
<feature type="transmembrane region" description="Helical" evidence="1">
    <location>
        <begin position="66"/>
        <end position="86"/>
    </location>
</feature>
<evidence type="ECO:0000313" key="3">
    <source>
        <dbReference type="Proteomes" id="UP000178198"/>
    </source>
</evidence>
<dbReference type="EMBL" id="CP017774">
    <property type="protein sequence ID" value="APA00089.1"/>
    <property type="molecule type" value="Genomic_DNA"/>
</dbReference>
<dbReference type="RefSeq" id="WP_071185329.1">
    <property type="nucleotide sequence ID" value="NZ_CP017774.1"/>
</dbReference>
<feature type="transmembrane region" description="Helical" evidence="1">
    <location>
        <begin position="42"/>
        <end position="60"/>
    </location>
</feature>
<keyword evidence="1" id="KW-0472">Membrane</keyword>
<keyword evidence="3" id="KW-1185">Reference proteome</keyword>
<dbReference type="AlphaFoldDB" id="A0A1D9PBX1"/>
<dbReference type="STRING" id="1306519.BIW12_11985"/>
<dbReference type="Proteomes" id="UP000178198">
    <property type="component" value="Chromosome"/>
</dbReference>
<gene>
    <name evidence="2" type="ORF">BIW12_11985</name>
</gene>
<proteinExistence type="predicted"/>
<dbReference type="KEGG" id="fcm:BIW12_11985"/>
<evidence type="ECO:0000313" key="2">
    <source>
        <dbReference type="EMBL" id="APA00089.1"/>
    </source>
</evidence>
<organism evidence="2 3">
    <name type="scientific">Flavobacterium commune</name>
    <dbReference type="NCBI Taxonomy" id="1306519"/>
    <lineage>
        <taxon>Bacteria</taxon>
        <taxon>Pseudomonadati</taxon>
        <taxon>Bacteroidota</taxon>
        <taxon>Flavobacteriia</taxon>
        <taxon>Flavobacteriales</taxon>
        <taxon>Flavobacteriaceae</taxon>
        <taxon>Flavobacterium</taxon>
    </lineage>
</organism>
<feature type="transmembrane region" description="Helical" evidence="1">
    <location>
        <begin position="144"/>
        <end position="165"/>
    </location>
</feature>
<accession>A0A1D9PBX1</accession>
<sequence length="183" mass="21522">MEIDDLKSDWNAVQSIPKSEETLLLMLQENKHPVLKSIRKQIVIEVMAWSLFLMVYYSMFDGAEKPIWVNLVLISTLLMPILHSIYGYHYNKYLANGSNIKVALERLYYSLKKYALIAIISRIGFVCGLLLFFSYNIHFTTAKYFLLVFIIIVFLIQLLGLYRIWRKRLSMLKSMIVTFFDSQ</sequence>
<reference evidence="2 3" key="1">
    <citation type="submission" date="2016-10" db="EMBL/GenBank/DDBJ databases">
        <title>Complete Genome Sequence of Flavobacterium sp. PK15.</title>
        <authorList>
            <person name="Ekwe A."/>
            <person name="Kim S.B."/>
        </authorList>
    </citation>
    <scope>NUCLEOTIDE SEQUENCE [LARGE SCALE GENOMIC DNA]</scope>
    <source>
        <strain evidence="2 3">PK15</strain>
    </source>
</reference>
<evidence type="ECO:0000256" key="1">
    <source>
        <dbReference type="SAM" id="Phobius"/>
    </source>
</evidence>